<dbReference type="SUPFAM" id="SSF46785">
    <property type="entry name" value="Winged helix' DNA-binding domain"/>
    <property type="match status" value="1"/>
</dbReference>
<evidence type="ECO:0000256" key="1">
    <source>
        <dbReference type="ARBA" id="ARBA00023015"/>
    </source>
</evidence>
<evidence type="ECO:0000256" key="5">
    <source>
        <dbReference type="PROSITE-ProRule" id="PRU00089"/>
    </source>
</evidence>
<dbReference type="PROSITE" id="PS00658">
    <property type="entry name" value="FORK_HEAD_2"/>
    <property type="match status" value="1"/>
</dbReference>
<feature type="region of interest" description="Disordered" evidence="6">
    <location>
        <begin position="1"/>
        <end position="39"/>
    </location>
</feature>
<feature type="region of interest" description="Disordered" evidence="6">
    <location>
        <begin position="610"/>
        <end position="644"/>
    </location>
</feature>
<dbReference type="PRINTS" id="PR00053">
    <property type="entry name" value="FORKHEAD"/>
</dbReference>
<feature type="compositionally biased region" description="Polar residues" evidence="6">
    <location>
        <begin position="615"/>
        <end position="638"/>
    </location>
</feature>
<dbReference type="FunFam" id="1.10.10.10:FF:000135">
    <property type="entry name" value="forkhead box protein G1"/>
    <property type="match status" value="1"/>
</dbReference>
<dbReference type="GO" id="GO:0000978">
    <property type="term" value="F:RNA polymerase II cis-regulatory region sequence-specific DNA binding"/>
    <property type="evidence" value="ECO:0007669"/>
    <property type="project" value="TreeGrafter"/>
</dbReference>
<dbReference type="InterPro" id="IPR045912">
    <property type="entry name" value="FOXJ2/3-like"/>
</dbReference>
<keyword evidence="4 5" id="KW-0539">Nucleus</keyword>
<dbReference type="InterPro" id="IPR036390">
    <property type="entry name" value="WH_DNA-bd_sf"/>
</dbReference>
<keyword evidence="2 5" id="KW-0238">DNA-binding</keyword>
<evidence type="ECO:0000313" key="9">
    <source>
        <dbReference type="Proteomes" id="UP000187429"/>
    </source>
</evidence>
<feature type="compositionally biased region" description="Low complexity" evidence="6">
    <location>
        <begin position="719"/>
        <end position="729"/>
    </location>
</feature>
<dbReference type="CDD" id="cd00059">
    <property type="entry name" value="FH_FOX"/>
    <property type="match status" value="1"/>
</dbReference>
<feature type="compositionally biased region" description="Polar residues" evidence="6">
    <location>
        <begin position="692"/>
        <end position="710"/>
    </location>
</feature>
<evidence type="ECO:0000256" key="4">
    <source>
        <dbReference type="ARBA" id="ARBA00023242"/>
    </source>
</evidence>
<evidence type="ECO:0000256" key="3">
    <source>
        <dbReference type="ARBA" id="ARBA00023163"/>
    </source>
</evidence>
<dbReference type="InterPro" id="IPR030456">
    <property type="entry name" value="TF_fork_head_CS_2"/>
</dbReference>
<comment type="subcellular location">
    <subcellularLocation>
        <location evidence="5">Nucleus</location>
    </subcellularLocation>
</comment>
<dbReference type="AlphaFoldDB" id="A0A1R1YQF9"/>
<dbReference type="Gene3D" id="1.10.10.10">
    <property type="entry name" value="Winged helix-like DNA-binding domain superfamily/Winged helix DNA-binding domain"/>
    <property type="match status" value="1"/>
</dbReference>
<feature type="compositionally biased region" description="Polar residues" evidence="6">
    <location>
        <begin position="1"/>
        <end position="11"/>
    </location>
</feature>
<gene>
    <name evidence="8" type="ORF">AYI69_g1370</name>
</gene>
<evidence type="ECO:0000256" key="2">
    <source>
        <dbReference type="ARBA" id="ARBA00023125"/>
    </source>
</evidence>
<sequence length="785" mass="88063">MNSSIKINSIPQKRRLSVDETVKKDSSGPSLPKVKRRNSDIPINRRDIVIQPSSISNKGSLLVQHTGFQSQLLMNQSQIKPQGRRKSLKTEARSRAGSIDVTLLLDDNATLKPISNGKLPHSYATIITYAILHHPTKKMTLNEIYNWILNRYPHFKDAGCGWKNSIRHNLSLNRIFVKMTRPEKKAGKGSYWTVDFYVLRESITNGAKKRRIPPEILFSNGLWPRINQQNRNLSSPGYLNSSNGCKNLSANGIMDFNANPNAGGVNQNVSSLVAQIKANQNKGSVLEYSDPSSLNYSLPNNISQNNPSLTSNKPNDQGISYFEHSTNLASSVLSKSHESREFYLPENEIDMANIDQFGFSQQIQSGLFNTEAQNIEKSVNSNINLFNGLDPEIQHSSSIFQEQQLDPDFINTFGFPMNFQDKFQNLNDQFSNNQIDLGNKTNFNNEVESQFFDCRFNGFSSNNNNTINFTNPYLSDYEQYQNQQKQNLFQKSMPFPHTNENGYQDQQNRAQTQIIHENSDFSDSLLFNYNMMDFINCVDPSIDLSGLSLFPNDENFNEGMSTLNPNCQQPVQLNFSASNSESTVTNTKVKNTPFSEFLFIGDQNNQLCANKKRSGNSSNYNSTPTNASSSTVTMSSDAQKGKKSSLLANRLAHSIYKNDLRDANFTSKKEGSDNDFDSNKDNESQINKDSKPQFNSTNFSGNSEGSTKNRNVIKDNNANKKSSSTTASSLAPESAPGSDIEQFILNGYNQFFETSDIEMQQQQQQNASDLPNHATIALGSSMINF</sequence>
<dbReference type="SMART" id="SM00339">
    <property type="entry name" value="FH"/>
    <property type="match status" value="1"/>
</dbReference>
<keyword evidence="3" id="KW-0804">Transcription</keyword>
<feature type="compositionally biased region" description="Basic and acidic residues" evidence="6">
    <location>
        <begin position="665"/>
        <end position="691"/>
    </location>
</feature>
<dbReference type="InterPro" id="IPR001766">
    <property type="entry name" value="Fork_head_dom"/>
</dbReference>
<dbReference type="PANTHER" id="PTHR46078:SF2">
    <property type="entry name" value="FORK-HEAD DOMAIN-CONTAINING PROTEIN"/>
    <property type="match status" value="1"/>
</dbReference>
<dbReference type="PANTHER" id="PTHR46078">
    <property type="entry name" value="FORKHEAD BOX PROTEIN J2 FAMILY MEMBER"/>
    <property type="match status" value="1"/>
</dbReference>
<dbReference type="GO" id="GO:0000981">
    <property type="term" value="F:DNA-binding transcription factor activity, RNA polymerase II-specific"/>
    <property type="evidence" value="ECO:0007669"/>
    <property type="project" value="TreeGrafter"/>
</dbReference>
<feature type="domain" description="Fork-head" evidence="7">
    <location>
        <begin position="118"/>
        <end position="213"/>
    </location>
</feature>
<dbReference type="Proteomes" id="UP000187429">
    <property type="component" value="Unassembled WGS sequence"/>
</dbReference>
<dbReference type="EMBL" id="LSSM01000369">
    <property type="protein sequence ID" value="OMJ29133.1"/>
    <property type="molecule type" value="Genomic_DNA"/>
</dbReference>
<accession>A0A1R1YQF9</accession>
<dbReference type="PROSITE" id="PS50039">
    <property type="entry name" value="FORK_HEAD_3"/>
    <property type="match status" value="1"/>
</dbReference>
<proteinExistence type="predicted"/>
<feature type="DNA-binding region" description="Fork-head" evidence="5">
    <location>
        <begin position="118"/>
        <end position="213"/>
    </location>
</feature>
<keyword evidence="1" id="KW-0805">Transcription regulation</keyword>
<dbReference type="InterPro" id="IPR036388">
    <property type="entry name" value="WH-like_DNA-bd_sf"/>
</dbReference>
<organism evidence="8 9">
    <name type="scientific">Smittium culicis</name>
    <dbReference type="NCBI Taxonomy" id="133412"/>
    <lineage>
        <taxon>Eukaryota</taxon>
        <taxon>Fungi</taxon>
        <taxon>Fungi incertae sedis</taxon>
        <taxon>Zoopagomycota</taxon>
        <taxon>Kickxellomycotina</taxon>
        <taxon>Harpellomycetes</taxon>
        <taxon>Harpellales</taxon>
        <taxon>Legeriomycetaceae</taxon>
        <taxon>Smittium</taxon>
    </lineage>
</organism>
<reference evidence="9" key="1">
    <citation type="submission" date="2017-01" db="EMBL/GenBank/DDBJ databases">
        <authorList>
            <person name="Wang Y."/>
            <person name="White M."/>
            <person name="Kvist S."/>
            <person name="Moncalvo J.-M."/>
        </authorList>
    </citation>
    <scope>NUCLEOTIDE SEQUENCE [LARGE SCALE GENOMIC DNA]</scope>
    <source>
        <strain evidence="9">ID-206-W2</strain>
    </source>
</reference>
<feature type="region of interest" description="Disordered" evidence="6">
    <location>
        <begin position="665"/>
        <end position="736"/>
    </location>
</feature>
<keyword evidence="9" id="KW-1185">Reference proteome</keyword>
<evidence type="ECO:0000259" key="7">
    <source>
        <dbReference type="PROSITE" id="PS50039"/>
    </source>
</evidence>
<dbReference type="OrthoDB" id="5954824at2759"/>
<comment type="caution">
    <text evidence="8">The sequence shown here is derived from an EMBL/GenBank/DDBJ whole genome shotgun (WGS) entry which is preliminary data.</text>
</comment>
<name>A0A1R1YQF9_9FUNG</name>
<dbReference type="Pfam" id="PF00250">
    <property type="entry name" value="Forkhead"/>
    <property type="match status" value="1"/>
</dbReference>
<evidence type="ECO:0000256" key="6">
    <source>
        <dbReference type="SAM" id="MobiDB-lite"/>
    </source>
</evidence>
<dbReference type="GO" id="GO:0005634">
    <property type="term" value="C:nucleus"/>
    <property type="evidence" value="ECO:0007669"/>
    <property type="project" value="UniProtKB-SubCell"/>
</dbReference>
<evidence type="ECO:0000313" key="8">
    <source>
        <dbReference type="EMBL" id="OMJ29133.1"/>
    </source>
</evidence>
<protein>
    <submittedName>
        <fullName evidence="8">Forkhead box protein J2</fullName>
    </submittedName>
</protein>
<feature type="compositionally biased region" description="Basic and acidic residues" evidence="6">
    <location>
        <begin position="16"/>
        <end position="26"/>
    </location>
</feature>